<gene>
    <name evidence="9" type="primary">manA</name>
    <name evidence="9" type="ORF">N2K95_04450</name>
</gene>
<comment type="catalytic activity">
    <reaction evidence="1">
        <text>D-mannose 6-phosphate = D-fructose 6-phosphate</text>
        <dbReference type="Rhea" id="RHEA:12356"/>
        <dbReference type="ChEBI" id="CHEBI:58735"/>
        <dbReference type="ChEBI" id="CHEBI:61527"/>
        <dbReference type="EC" id="5.3.1.8"/>
    </reaction>
</comment>
<evidence type="ECO:0000256" key="1">
    <source>
        <dbReference type="ARBA" id="ARBA00000757"/>
    </source>
</evidence>
<dbReference type="Pfam" id="PF20511">
    <property type="entry name" value="PMI_typeI_cat"/>
    <property type="match status" value="1"/>
</dbReference>
<evidence type="ECO:0000313" key="10">
    <source>
        <dbReference type="Proteomes" id="UP001059859"/>
    </source>
</evidence>
<protein>
    <recommendedName>
        <fullName evidence="4">mannose-6-phosphate isomerase</fullName>
        <ecNumber evidence="4">5.3.1.8</ecNumber>
    </recommendedName>
</protein>
<evidence type="ECO:0000256" key="6">
    <source>
        <dbReference type="ARBA" id="ARBA00022833"/>
    </source>
</evidence>
<dbReference type="InterPro" id="IPR014710">
    <property type="entry name" value="RmlC-like_jellyroll"/>
</dbReference>
<reference evidence="9" key="1">
    <citation type="submission" date="2022-09" db="EMBL/GenBank/DDBJ databases">
        <title>Novel species in genus Arthrobacter.</title>
        <authorList>
            <person name="Liu Y."/>
        </authorList>
    </citation>
    <scope>NUCLEOTIDE SEQUENCE</scope>
    <source>
        <strain evidence="9">Zg-Y815</strain>
    </source>
</reference>
<keyword evidence="10" id="KW-1185">Reference proteome</keyword>
<dbReference type="InterPro" id="IPR011051">
    <property type="entry name" value="RmlC_Cupin_sf"/>
</dbReference>
<evidence type="ECO:0000256" key="3">
    <source>
        <dbReference type="ARBA" id="ARBA00010772"/>
    </source>
</evidence>
<comment type="similarity">
    <text evidence="3">Belongs to the mannose-6-phosphate isomerase type 1 family.</text>
</comment>
<evidence type="ECO:0000256" key="7">
    <source>
        <dbReference type="ARBA" id="ARBA00023235"/>
    </source>
</evidence>
<dbReference type="InterPro" id="IPR001250">
    <property type="entry name" value="Man6P_Isoase-1"/>
</dbReference>
<feature type="domain" description="Phosphomannose isomerase type I catalytic" evidence="8">
    <location>
        <begin position="3"/>
        <end position="149"/>
    </location>
</feature>
<evidence type="ECO:0000256" key="5">
    <source>
        <dbReference type="ARBA" id="ARBA00022723"/>
    </source>
</evidence>
<dbReference type="InterPro" id="IPR046457">
    <property type="entry name" value="PMI_typeI_cat"/>
</dbReference>
<organism evidence="9 10">
    <name type="scientific">Arthrobacter zhaoxinii</name>
    <dbReference type="NCBI Taxonomy" id="2964616"/>
    <lineage>
        <taxon>Bacteria</taxon>
        <taxon>Bacillati</taxon>
        <taxon>Actinomycetota</taxon>
        <taxon>Actinomycetes</taxon>
        <taxon>Micrococcales</taxon>
        <taxon>Micrococcaceae</taxon>
        <taxon>Arthrobacter</taxon>
    </lineage>
</organism>
<keyword evidence="7 9" id="KW-0413">Isomerase</keyword>
<sequence length="440" mass="45602">MYLLRNTLRPYAWGSTTAIAELFGREPSGEPEAELWIGAHPGAPSALVPPVDGSETLDELIAADPVRMLGAGTAARFGPELPFLAKILAAGAPLSLQVHPTPEQARAGYAAEEEAGIDRGARERNYKDEHHKPEMIFALAPFEALCGFRNPDEAAGLFRAVKAAVAASGREVPELLEWIVAELSSGHPAPDRLESVFSTLIRDGEAVRGAAETAAAAAGAAGSDGPYGRELATLAELNGYYPGDPGVLISLLLNRVSLQPGDAVYLPAGNVHAYLSGLGVEVMAASDNVLRGGLTPKHIDVPELLKTVDFRPLGVPYLSADEAGPGQQVFRPPFEEFALQRLELAQGPAGTPGDSLPSEVPVLQNGPTVVIAVRGTVVLSSPAGSLALEAGQSAFVPAADAPVTARLAADSAQHDAGALAFAVSVGTVPDGELDAPRLDL</sequence>
<dbReference type="RefSeq" id="WP_260653097.1">
    <property type="nucleotide sequence ID" value="NZ_CP104275.1"/>
</dbReference>
<dbReference type="SUPFAM" id="SSF51182">
    <property type="entry name" value="RmlC-like cupins"/>
    <property type="match status" value="1"/>
</dbReference>
<dbReference type="Gene3D" id="2.60.120.10">
    <property type="entry name" value="Jelly Rolls"/>
    <property type="match status" value="2"/>
</dbReference>
<proteinExistence type="inferred from homology"/>
<dbReference type="InterPro" id="IPR016305">
    <property type="entry name" value="Mannose-6-P_Isomerase"/>
</dbReference>
<dbReference type="PIRSF" id="PIRSF001480">
    <property type="entry name" value="Mannose-6-phosphate_isomerase"/>
    <property type="match status" value="1"/>
</dbReference>
<evidence type="ECO:0000313" key="9">
    <source>
        <dbReference type="EMBL" id="UWX97933.1"/>
    </source>
</evidence>
<keyword evidence="5" id="KW-0479">Metal-binding</keyword>
<dbReference type="NCBIfam" id="TIGR00218">
    <property type="entry name" value="manA"/>
    <property type="match status" value="1"/>
</dbReference>
<keyword evidence="6" id="KW-0862">Zinc</keyword>
<dbReference type="EC" id="5.3.1.8" evidence="4"/>
<dbReference type="CDD" id="cd07011">
    <property type="entry name" value="cupin_PMI_type_I_N"/>
    <property type="match status" value="1"/>
</dbReference>
<dbReference type="PRINTS" id="PR00714">
    <property type="entry name" value="MAN6PISMRASE"/>
</dbReference>
<accession>A0ABY5YV25</accession>
<dbReference type="GO" id="GO:0004476">
    <property type="term" value="F:mannose-6-phosphate isomerase activity"/>
    <property type="evidence" value="ECO:0007669"/>
    <property type="project" value="UniProtKB-EC"/>
</dbReference>
<dbReference type="Gene3D" id="1.10.441.10">
    <property type="entry name" value="Phosphomannose Isomerase, domain 2"/>
    <property type="match status" value="1"/>
</dbReference>
<evidence type="ECO:0000256" key="2">
    <source>
        <dbReference type="ARBA" id="ARBA00001947"/>
    </source>
</evidence>
<evidence type="ECO:0000256" key="4">
    <source>
        <dbReference type="ARBA" id="ARBA00011956"/>
    </source>
</evidence>
<dbReference type="Proteomes" id="UP001059859">
    <property type="component" value="Chromosome"/>
</dbReference>
<dbReference type="PANTHER" id="PTHR10309:SF0">
    <property type="entry name" value="MANNOSE-6-PHOSPHATE ISOMERASE"/>
    <property type="match status" value="1"/>
</dbReference>
<comment type="cofactor">
    <cofactor evidence="2">
        <name>Zn(2+)</name>
        <dbReference type="ChEBI" id="CHEBI:29105"/>
    </cofactor>
</comment>
<dbReference type="PANTHER" id="PTHR10309">
    <property type="entry name" value="MANNOSE-6-PHOSPHATE ISOMERASE"/>
    <property type="match status" value="1"/>
</dbReference>
<dbReference type="EMBL" id="CP104275">
    <property type="protein sequence ID" value="UWX97933.1"/>
    <property type="molecule type" value="Genomic_DNA"/>
</dbReference>
<evidence type="ECO:0000259" key="8">
    <source>
        <dbReference type="Pfam" id="PF20511"/>
    </source>
</evidence>
<name>A0ABY5YV25_9MICC</name>